<dbReference type="SUPFAM" id="SSF53756">
    <property type="entry name" value="UDP-Glycosyltransferase/glycogen phosphorylase"/>
    <property type="match status" value="1"/>
</dbReference>
<dbReference type="GO" id="GO:0016757">
    <property type="term" value="F:glycosyltransferase activity"/>
    <property type="evidence" value="ECO:0007669"/>
    <property type="project" value="InterPro"/>
</dbReference>
<evidence type="ECO:0000313" key="3">
    <source>
        <dbReference type="Proteomes" id="UP000032512"/>
    </source>
</evidence>
<name>A0A0D6Z7X1_9BACI</name>
<organism evidence="2 3">
    <name type="scientific">Mesobacillus subterraneus</name>
    <dbReference type="NCBI Taxonomy" id="285983"/>
    <lineage>
        <taxon>Bacteria</taxon>
        <taxon>Bacillati</taxon>
        <taxon>Bacillota</taxon>
        <taxon>Bacilli</taxon>
        <taxon>Bacillales</taxon>
        <taxon>Bacillaceae</taxon>
        <taxon>Mesobacillus</taxon>
    </lineage>
</organism>
<keyword evidence="2" id="KW-0808">Transferase</keyword>
<dbReference type="PANTHER" id="PTHR12526">
    <property type="entry name" value="GLYCOSYLTRANSFERASE"/>
    <property type="match status" value="1"/>
</dbReference>
<dbReference type="EMBL" id="JXIQ01000098">
    <property type="protein sequence ID" value="KIY21662.1"/>
    <property type="molecule type" value="Genomic_DNA"/>
</dbReference>
<gene>
    <name evidence="2" type="ORF">UB32_12515</name>
</gene>
<sequence length="397" mass="45906">MKKNILFVIPSLAAGGGEKSLVSLLNQMDYDRYNVDLFLFHHDGLFMEYLPKQVNILPLPEEYQLFSKPLLKSVTALLMKGKLQIAWNRVWFAIKNRIIQNVSKREQYSWKHLSSSFNNLDKYYDAAIGFLEKTSIYYCVEKVNANRKIGWIHNDYDKLGMNPEFDLPYFNQLNKIVTVSEECANVFKKRFPDQKDKVDLMYNVVSPKMIHQLAQEQTDVFQRRKEEVIILTIARLHPQKGLELAVESCKELINKGYKIRWFVIGEGDEREKLTKLINKNKLEQSFILLGLKANPYPYLKQADLYVQTSRFEGKSIAIDEAKILHKPIIVTNFSTARDQITDGHDGLIVTMNGKGVVAGIEKVITKKELQGTLINNLKKVYLGTEEEVNKLYSFIAR</sequence>
<dbReference type="AlphaFoldDB" id="A0A0D6Z7X1"/>
<reference evidence="2 3" key="1">
    <citation type="submission" date="2015-01" db="EMBL/GenBank/DDBJ databases">
        <title>Draft genome sequences of the supercritical CO2 tolerant bacteria Bacillus subterraneus MITOT1 and Bacillus cereus MIT0214.</title>
        <authorList>
            <person name="Peet K.C."/>
            <person name="Thompson J.R."/>
        </authorList>
    </citation>
    <scope>NUCLEOTIDE SEQUENCE [LARGE SCALE GENOMIC DNA]</scope>
    <source>
        <strain evidence="2 3">MITOT1</strain>
    </source>
</reference>
<dbReference type="RefSeq" id="WP_044394264.1">
    <property type="nucleotide sequence ID" value="NZ_JXIQ01000098.1"/>
</dbReference>
<dbReference type="Pfam" id="PF00534">
    <property type="entry name" value="Glycos_transf_1"/>
    <property type="match status" value="1"/>
</dbReference>
<dbReference type="Proteomes" id="UP000032512">
    <property type="component" value="Unassembled WGS sequence"/>
</dbReference>
<evidence type="ECO:0000313" key="2">
    <source>
        <dbReference type="EMBL" id="KIY21662.1"/>
    </source>
</evidence>
<feature type="domain" description="Glycosyl transferase family 1" evidence="1">
    <location>
        <begin position="218"/>
        <end position="379"/>
    </location>
</feature>
<accession>A0A0D6Z7X1</accession>
<dbReference type="Gene3D" id="3.40.50.2000">
    <property type="entry name" value="Glycogen Phosphorylase B"/>
    <property type="match status" value="2"/>
</dbReference>
<keyword evidence="3" id="KW-1185">Reference proteome</keyword>
<dbReference type="CDD" id="cd03811">
    <property type="entry name" value="GT4_GT28_WabH-like"/>
    <property type="match status" value="1"/>
</dbReference>
<proteinExistence type="predicted"/>
<evidence type="ECO:0000259" key="1">
    <source>
        <dbReference type="Pfam" id="PF00534"/>
    </source>
</evidence>
<dbReference type="InterPro" id="IPR001296">
    <property type="entry name" value="Glyco_trans_1"/>
</dbReference>
<comment type="caution">
    <text evidence="2">The sequence shown here is derived from an EMBL/GenBank/DDBJ whole genome shotgun (WGS) entry which is preliminary data.</text>
</comment>
<dbReference type="PATRIC" id="fig|285983.3.peg.1275"/>
<protein>
    <submittedName>
        <fullName evidence="2">Glycosyl transferase family 1</fullName>
    </submittedName>
</protein>
<dbReference type="OrthoDB" id="9813638at2"/>